<sequence length="102" mass="11597">MKQQKLAMRLTERQRAIIRESGMRHFGVVPHLFGSRLDDIGRGGDIDLFIPGDWSPEEAVPRRLRFCAELRRCLGDQKIDVVVENQLSSSIQNKAKQQGVPV</sequence>
<evidence type="ECO:0000313" key="2">
    <source>
        <dbReference type="Proteomes" id="UP000249396"/>
    </source>
</evidence>
<protein>
    <submittedName>
        <fullName evidence="1">DNA polymerase III subunit beta</fullName>
    </submittedName>
</protein>
<reference evidence="1 2" key="1">
    <citation type="journal article" date="2018" name="Aquat. Microb. Ecol.">
        <title>Gammaproteobacterial methanotrophs dominate.</title>
        <authorList>
            <person name="Rissanen A.J."/>
            <person name="Saarenheimo J."/>
            <person name="Tiirola M."/>
            <person name="Peura S."/>
            <person name="Aalto S.L."/>
            <person name="Karvinen A."/>
            <person name="Nykanen H."/>
        </authorList>
    </citation>
    <scope>NUCLEOTIDE SEQUENCE [LARGE SCALE GENOMIC DNA]</scope>
    <source>
        <strain evidence="1">AMbin10</strain>
    </source>
</reference>
<dbReference type="SUPFAM" id="SSF81301">
    <property type="entry name" value="Nucleotidyltransferase"/>
    <property type="match status" value="1"/>
</dbReference>
<gene>
    <name evidence="1" type="ORF">DM484_27650</name>
</gene>
<dbReference type="Gene3D" id="3.30.460.10">
    <property type="entry name" value="Beta Polymerase, domain 2"/>
    <property type="match status" value="1"/>
</dbReference>
<comment type="caution">
    <text evidence="1">The sequence shown here is derived from an EMBL/GenBank/DDBJ whole genome shotgun (WGS) entry which is preliminary data.</text>
</comment>
<dbReference type="AlphaFoldDB" id="A0A2W4QI23"/>
<dbReference type="InterPro" id="IPR043519">
    <property type="entry name" value="NT_sf"/>
</dbReference>
<accession>A0A2W4QI23</accession>
<organism evidence="1 2">
    <name type="scientific">Candidatus Methylumidiphilus alinenensis</name>
    <dbReference type="NCBI Taxonomy" id="2202197"/>
    <lineage>
        <taxon>Bacteria</taxon>
        <taxon>Pseudomonadati</taxon>
        <taxon>Pseudomonadota</taxon>
        <taxon>Gammaproteobacteria</taxon>
        <taxon>Methylococcales</taxon>
        <taxon>Candidatus Methylumidiphilus</taxon>
    </lineage>
</organism>
<dbReference type="EMBL" id="QJPH01000540">
    <property type="protein sequence ID" value="PZN70876.1"/>
    <property type="molecule type" value="Genomic_DNA"/>
</dbReference>
<dbReference type="Proteomes" id="UP000249396">
    <property type="component" value="Unassembled WGS sequence"/>
</dbReference>
<name>A0A2W4QI23_9GAMM</name>
<proteinExistence type="predicted"/>
<evidence type="ECO:0000313" key="1">
    <source>
        <dbReference type="EMBL" id="PZN70876.1"/>
    </source>
</evidence>